<dbReference type="WBParaSite" id="RSKR_0001129800.1">
    <property type="protein sequence ID" value="RSKR_0001129800.1"/>
    <property type="gene ID" value="RSKR_0001129800"/>
</dbReference>
<evidence type="ECO:0000313" key="2">
    <source>
        <dbReference type="WBParaSite" id="RSKR_0001129800.1"/>
    </source>
</evidence>
<evidence type="ECO:0000313" key="1">
    <source>
        <dbReference type="Proteomes" id="UP000095286"/>
    </source>
</evidence>
<accession>A0AC35UH54</accession>
<dbReference type="Proteomes" id="UP000095286">
    <property type="component" value="Unplaced"/>
</dbReference>
<organism evidence="1 2">
    <name type="scientific">Rhabditophanes sp. KR3021</name>
    <dbReference type="NCBI Taxonomy" id="114890"/>
    <lineage>
        <taxon>Eukaryota</taxon>
        <taxon>Metazoa</taxon>
        <taxon>Ecdysozoa</taxon>
        <taxon>Nematoda</taxon>
        <taxon>Chromadorea</taxon>
        <taxon>Rhabditida</taxon>
        <taxon>Tylenchina</taxon>
        <taxon>Panagrolaimomorpha</taxon>
        <taxon>Strongyloidoidea</taxon>
        <taxon>Alloionematidae</taxon>
        <taxon>Rhabditophanes</taxon>
    </lineage>
</organism>
<name>A0AC35UH54_9BILA</name>
<protein>
    <submittedName>
        <fullName evidence="2">MFS domain-containing protein</fullName>
    </submittedName>
</protein>
<sequence>MIGGLGDSIISPSASSLLGRWFPTKERSLIQTLVGAGRQVGSLIIFPTAGYLSNKSGGWPLAFYVSGGIVAIILFAWFVFSADKPSKSRFISDNEIKFIEERLAVGEKHGKRTERKKTPWKQILKNKAVWMGTMALVCHEFPLVITMTLIPRYLKDILKFESGGMLGLLSFLPTGSIFLSKVICMAISGYVTKKKKGHSSGAPTKVAKIFNFFASLGLGLCLCIIPLLSNPNHSTYCMIVLCLGCFFAGLHSFGVCAALLTIAPAYSGIVNGIAYTVVAIFSIINKLGSYYILQTGAPWEWNLIFLTSGVVALLPCFFFTLWGSADIQPFAIKREGSVTGSAITGSSSISSLSRSNSKTNVGGRPPPLKISPSISSNISEKFNFENNLGANSTPTSRLPSCNMEIPLTPKPKTPPKIVVQDDDADLEHN</sequence>
<proteinExistence type="predicted"/>
<reference evidence="2" key="1">
    <citation type="submission" date="2016-11" db="UniProtKB">
        <authorList>
            <consortium name="WormBaseParasite"/>
        </authorList>
    </citation>
    <scope>IDENTIFICATION</scope>
    <source>
        <strain evidence="2">KR3021</strain>
    </source>
</reference>